<reference evidence="4" key="1">
    <citation type="submission" date="2015-10" db="EMBL/GenBank/DDBJ databases">
        <authorList>
            <person name="Gilbert D.G."/>
        </authorList>
    </citation>
    <scope>NUCLEOTIDE SEQUENCE</scope>
</reference>
<keyword evidence="4" id="KW-0326">Glycosidase</keyword>
<feature type="compositionally biased region" description="Basic and acidic residues" evidence="3">
    <location>
        <begin position="96"/>
        <end position="112"/>
    </location>
</feature>
<dbReference type="GO" id="GO:0043916">
    <property type="term" value="F:DNA-7-methylguanine glycosylase activity"/>
    <property type="evidence" value="ECO:0007669"/>
    <property type="project" value="TreeGrafter"/>
</dbReference>
<dbReference type="GO" id="GO:0005634">
    <property type="term" value="C:nucleus"/>
    <property type="evidence" value="ECO:0007669"/>
    <property type="project" value="TreeGrafter"/>
</dbReference>
<dbReference type="GO" id="GO:0032993">
    <property type="term" value="C:protein-DNA complex"/>
    <property type="evidence" value="ECO:0007669"/>
    <property type="project" value="TreeGrafter"/>
</dbReference>
<proteinExistence type="predicted"/>
<dbReference type="GO" id="GO:0006307">
    <property type="term" value="P:DNA alkylation repair"/>
    <property type="evidence" value="ECO:0007669"/>
    <property type="project" value="TreeGrafter"/>
</dbReference>
<dbReference type="GO" id="GO:0032131">
    <property type="term" value="F:alkylated DNA binding"/>
    <property type="evidence" value="ECO:0007669"/>
    <property type="project" value="TreeGrafter"/>
</dbReference>
<organism evidence="4">
    <name type="scientific">hydrothermal vent metagenome</name>
    <dbReference type="NCBI Taxonomy" id="652676"/>
    <lineage>
        <taxon>unclassified sequences</taxon>
        <taxon>metagenomes</taxon>
        <taxon>ecological metagenomes</taxon>
    </lineage>
</organism>
<evidence type="ECO:0000313" key="4">
    <source>
        <dbReference type="EMBL" id="CUS43538.1"/>
    </source>
</evidence>
<dbReference type="Gene3D" id="1.10.340.30">
    <property type="entry name" value="Hypothetical protein, domain 2"/>
    <property type="match status" value="1"/>
</dbReference>
<sequence>MGDEAPVARLASIKSVGHWTVEMLLMYSLERRDILPADDFGIREGYRVLKSLDAQPKPRELREIGLAWSPHRAVAALYLRRIPHVRAGMYWNSHHGTPEPRHPLCRDCRDPPARPVHR</sequence>
<dbReference type="GO" id="GO:0008725">
    <property type="term" value="F:DNA-3-methyladenine glycosylase activity"/>
    <property type="evidence" value="ECO:0007669"/>
    <property type="project" value="TreeGrafter"/>
</dbReference>
<evidence type="ECO:0000256" key="3">
    <source>
        <dbReference type="SAM" id="MobiDB-lite"/>
    </source>
</evidence>
<dbReference type="PANTHER" id="PTHR43003">
    <property type="entry name" value="DNA-3-METHYLADENINE GLYCOSYLASE"/>
    <property type="match status" value="1"/>
</dbReference>
<dbReference type="AlphaFoldDB" id="A0A160THK6"/>
<dbReference type="EC" id="3.2.2.21" evidence="4"/>
<protein>
    <submittedName>
        <fullName evidence="4">DNA-3-methyladenine glycosylase II</fullName>
        <ecNumber evidence="4">3.2.2.21</ecNumber>
    </submittedName>
</protein>
<dbReference type="Gene3D" id="1.10.1670.40">
    <property type="match status" value="1"/>
</dbReference>
<gene>
    <name evidence="4" type="ORF">MGWOODY_Smn3472</name>
</gene>
<keyword evidence="4" id="KW-0378">Hydrolase</keyword>
<name>A0A160THK6_9ZZZZ</name>
<dbReference type="GO" id="GO:0006285">
    <property type="term" value="P:base-excision repair, AP site formation"/>
    <property type="evidence" value="ECO:0007669"/>
    <property type="project" value="TreeGrafter"/>
</dbReference>
<evidence type="ECO:0000256" key="1">
    <source>
        <dbReference type="ARBA" id="ARBA00022763"/>
    </source>
</evidence>
<keyword evidence="2" id="KW-0234">DNA repair</keyword>
<dbReference type="InterPro" id="IPR051912">
    <property type="entry name" value="Alkylbase_DNA_Glycosylase/TA"/>
</dbReference>
<keyword evidence="1" id="KW-0227">DNA damage</keyword>
<dbReference type="PANTHER" id="PTHR43003:SF5">
    <property type="entry name" value="DNA-3-METHYLADENINE GLYCOSYLASE"/>
    <property type="match status" value="1"/>
</dbReference>
<accession>A0A160THK6</accession>
<feature type="region of interest" description="Disordered" evidence="3">
    <location>
        <begin position="92"/>
        <end position="118"/>
    </location>
</feature>
<dbReference type="SUPFAM" id="SSF48150">
    <property type="entry name" value="DNA-glycosylase"/>
    <property type="match status" value="1"/>
</dbReference>
<dbReference type="EMBL" id="CZQE01000066">
    <property type="protein sequence ID" value="CUS43538.1"/>
    <property type="molecule type" value="Genomic_DNA"/>
</dbReference>
<evidence type="ECO:0000256" key="2">
    <source>
        <dbReference type="ARBA" id="ARBA00023204"/>
    </source>
</evidence>
<dbReference type="InterPro" id="IPR011257">
    <property type="entry name" value="DNA_glycosylase"/>
</dbReference>